<evidence type="ECO:0000256" key="4">
    <source>
        <dbReference type="ARBA" id="ARBA00023136"/>
    </source>
</evidence>
<evidence type="ECO:0000313" key="8">
    <source>
        <dbReference type="Proteomes" id="UP000245884"/>
    </source>
</evidence>
<feature type="region of interest" description="Disordered" evidence="5">
    <location>
        <begin position="1"/>
        <end position="74"/>
    </location>
</feature>
<name>A0A316V197_9BASI</name>
<reference evidence="7 8" key="1">
    <citation type="journal article" date="2018" name="Mol. Biol. Evol.">
        <title>Broad Genomic Sampling Reveals a Smut Pathogenic Ancestry of the Fungal Clade Ustilaginomycotina.</title>
        <authorList>
            <person name="Kijpornyongpan T."/>
            <person name="Mondo S.J."/>
            <person name="Barry K."/>
            <person name="Sandor L."/>
            <person name="Lee J."/>
            <person name="Lipzen A."/>
            <person name="Pangilinan J."/>
            <person name="LaButti K."/>
            <person name="Hainaut M."/>
            <person name="Henrissat B."/>
            <person name="Grigoriev I.V."/>
            <person name="Spatafora J.W."/>
            <person name="Aime M.C."/>
        </authorList>
    </citation>
    <scope>NUCLEOTIDE SEQUENCE [LARGE SCALE GENOMIC DNA]</scope>
    <source>
        <strain evidence="7 8">MCA 5214</strain>
    </source>
</reference>
<sequence>MADPFADRHANPFADPSVQGALGSSRTYDDDVDDASSAYKGAWDASTPATEADTPYGGSGSSSRPPAGGREDDLARRERELEQRERDLQQRADHIQKHGRNNWPFFYPMIYHDIKAEIPPDYQQVVLHLYSLWLIFVGTLVINMAGCIFLLIQGSNDGIKDMIAAIVYFPVLSVASFLLWYRPAYNGFMKEHSLFYYTFFIFGGCHIAYSVYIFLGIPSTGSDGLLNMIQSWSSGRVVAAILGIFVTLGFAVQGLGILWYYREIWKHNHEQGHTFAQAKSELATRGALAYFTRGNQV</sequence>
<dbReference type="AlphaFoldDB" id="A0A316V197"/>
<dbReference type="GO" id="GO:0055038">
    <property type="term" value="C:recycling endosome membrane"/>
    <property type="evidence" value="ECO:0007669"/>
    <property type="project" value="TreeGrafter"/>
</dbReference>
<feature type="transmembrane region" description="Helical" evidence="6">
    <location>
        <begin position="132"/>
        <end position="151"/>
    </location>
</feature>
<evidence type="ECO:0000313" key="7">
    <source>
        <dbReference type="EMBL" id="PWN29953.1"/>
    </source>
</evidence>
<organism evidence="7 8">
    <name type="scientific">Jaminaea rosea</name>
    <dbReference type="NCBI Taxonomy" id="1569628"/>
    <lineage>
        <taxon>Eukaryota</taxon>
        <taxon>Fungi</taxon>
        <taxon>Dikarya</taxon>
        <taxon>Basidiomycota</taxon>
        <taxon>Ustilaginomycotina</taxon>
        <taxon>Exobasidiomycetes</taxon>
        <taxon>Microstromatales</taxon>
        <taxon>Microstromatales incertae sedis</taxon>
        <taxon>Jaminaea</taxon>
    </lineage>
</organism>
<dbReference type="GeneID" id="37029737"/>
<keyword evidence="2 6" id="KW-0812">Transmembrane</keyword>
<comment type="subcellular location">
    <subcellularLocation>
        <location evidence="1">Membrane</location>
        <topology evidence="1">Multi-pass membrane protein</topology>
    </subcellularLocation>
</comment>
<evidence type="ECO:0000256" key="1">
    <source>
        <dbReference type="ARBA" id="ARBA00004141"/>
    </source>
</evidence>
<accession>A0A316V197</accession>
<evidence type="ECO:0000256" key="3">
    <source>
        <dbReference type="ARBA" id="ARBA00022989"/>
    </source>
</evidence>
<dbReference type="Pfam" id="PF04144">
    <property type="entry name" value="SCAMP"/>
    <property type="match status" value="1"/>
</dbReference>
<keyword evidence="4 6" id="KW-0472">Membrane</keyword>
<feature type="compositionally biased region" description="Basic and acidic residues" evidence="5">
    <location>
        <begin position="1"/>
        <end position="10"/>
    </location>
</feature>
<protein>
    <submittedName>
        <fullName evidence="7">Scamp-domain-containing protein</fullName>
    </submittedName>
</protein>
<dbReference type="GO" id="GO:0015031">
    <property type="term" value="P:protein transport"/>
    <property type="evidence" value="ECO:0007669"/>
    <property type="project" value="InterPro"/>
</dbReference>
<feature type="transmembrane region" description="Helical" evidence="6">
    <location>
        <begin position="194"/>
        <end position="217"/>
    </location>
</feature>
<dbReference type="GO" id="GO:0032588">
    <property type="term" value="C:trans-Golgi network membrane"/>
    <property type="evidence" value="ECO:0007669"/>
    <property type="project" value="TreeGrafter"/>
</dbReference>
<evidence type="ECO:0000256" key="2">
    <source>
        <dbReference type="ARBA" id="ARBA00022692"/>
    </source>
</evidence>
<dbReference type="RefSeq" id="XP_025364565.1">
    <property type="nucleotide sequence ID" value="XM_025507914.1"/>
</dbReference>
<dbReference type="EMBL" id="KZ819662">
    <property type="protein sequence ID" value="PWN29953.1"/>
    <property type="molecule type" value="Genomic_DNA"/>
</dbReference>
<evidence type="ECO:0000256" key="6">
    <source>
        <dbReference type="SAM" id="Phobius"/>
    </source>
</evidence>
<dbReference type="PANTHER" id="PTHR10687">
    <property type="entry name" value="SECRETORY CARRIER-ASSOCIATED MEMBRANE PROTEIN SCAMP"/>
    <property type="match status" value="1"/>
</dbReference>
<dbReference type="InterPro" id="IPR007273">
    <property type="entry name" value="SCAMP"/>
</dbReference>
<dbReference type="Proteomes" id="UP000245884">
    <property type="component" value="Unassembled WGS sequence"/>
</dbReference>
<proteinExistence type="predicted"/>
<feature type="transmembrane region" description="Helical" evidence="6">
    <location>
        <begin position="237"/>
        <end position="261"/>
    </location>
</feature>
<dbReference type="PANTHER" id="PTHR10687:SF90">
    <property type="entry name" value="SECRETORY CARRIER MEMBRANE PROTEIN"/>
    <property type="match status" value="1"/>
</dbReference>
<dbReference type="OrthoDB" id="242866at2759"/>
<gene>
    <name evidence="7" type="ORF">BDZ90DRAFT_257066</name>
</gene>
<evidence type="ECO:0000256" key="5">
    <source>
        <dbReference type="SAM" id="MobiDB-lite"/>
    </source>
</evidence>
<keyword evidence="3 6" id="KW-1133">Transmembrane helix</keyword>
<keyword evidence="8" id="KW-1185">Reference proteome</keyword>
<feature type="transmembrane region" description="Helical" evidence="6">
    <location>
        <begin position="163"/>
        <end position="182"/>
    </location>
</feature>